<sequence length="227" mass="24747">MAAGAGAATTPSFDSQPLHPSFSMSDTHDSEPPIDSSQDNIDALEKLGHVKSLRASHKRDSEKFTFFGDTKRASSAGTRRAAKLSPDQLKSLKDSAQIEMVQKVFETGLFPGTDELAAMVNAAIDVVVASDATLKRWRQLQESRQLTSRLKGVFKTIHSDFQKVAPIITLTSHRSLAELLMTQGDMLALQAARISDLYFIGTATHDCADHLRGDIDVHYSTGTLKAF</sequence>
<dbReference type="AlphaFoldDB" id="A0A0D0AHE7"/>
<dbReference type="Proteomes" id="UP000054485">
    <property type="component" value="Unassembled WGS sequence"/>
</dbReference>
<evidence type="ECO:0000256" key="1">
    <source>
        <dbReference type="SAM" id="MobiDB-lite"/>
    </source>
</evidence>
<evidence type="ECO:0000313" key="2">
    <source>
        <dbReference type="EMBL" id="KIK33717.1"/>
    </source>
</evidence>
<dbReference type="OrthoDB" id="2673438at2759"/>
<protein>
    <submittedName>
        <fullName evidence="2">Uncharacterized protein</fullName>
    </submittedName>
</protein>
<accession>A0A0D0AHE7</accession>
<dbReference type="InParanoid" id="A0A0D0AHE7"/>
<dbReference type="EMBL" id="KN835882">
    <property type="protein sequence ID" value="KIK33717.1"/>
    <property type="molecule type" value="Genomic_DNA"/>
</dbReference>
<reference evidence="3" key="2">
    <citation type="submission" date="2015-01" db="EMBL/GenBank/DDBJ databases">
        <title>Evolutionary Origins and Diversification of the Mycorrhizal Mutualists.</title>
        <authorList>
            <consortium name="DOE Joint Genome Institute"/>
            <consortium name="Mycorrhizal Genomics Consortium"/>
            <person name="Kohler A."/>
            <person name="Kuo A."/>
            <person name="Nagy L.G."/>
            <person name="Floudas D."/>
            <person name="Copeland A."/>
            <person name="Barry K.W."/>
            <person name="Cichocki N."/>
            <person name="Veneault-Fourrey C."/>
            <person name="LaButti K."/>
            <person name="Lindquist E.A."/>
            <person name="Lipzen A."/>
            <person name="Lundell T."/>
            <person name="Morin E."/>
            <person name="Murat C."/>
            <person name="Riley R."/>
            <person name="Ohm R."/>
            <person name="Sun H."/>
            <person name="Tunlid A."/>
            <person name="Henrissat B."/>
            <person name="Grigoriev I.V."/>
            <person name="Hibbett D.S."/>
            <person name="Martin F."/>
        </authorList>
    </citation>
    <scope>NUCLEOTIDE SEQUENCE [LARGE SCALE GENOMIC DNA]</scope>
    <source>
        <strain evidence="3">UH-Slu-Lm8-n1</strain>
    </source>
</reference>
<reference evidence="2 3" key="1">
    <citation type="submission" date="2014-04" db="EMBL/GenBank/DDBJ databases">
        <authorList>
            <consortium name="DOE Joint Genome Institute"/>
            <person name="Kuo A."/>
            <person name="Ruytinx J."/>
            <person name="Rineau F."/>
            <person name="Colpaert J."/>
            <person name="Kohler A."/>
            <person name="Nagy L.G."/>
            <person name="Floudas D."/>
            <person name="Copeland A."/>
            <person name="Barry K.W."/>
            <person name="Cichocki N."/>
            <person name="Veneault-Fourrey C."/>
            <person name="LaButti K."/>
            <person name="Lindquist E.A."/>
            <person name="Lipzen A."/>
            <person name="Lundell T."/>
            <person name="Morin E."/>
            <person name="Murat C."/>
            <person name="Sun H."/>
            <person name="Tunlid A."/>
            <person name="Henrissat B."/>
            <person name="Grigoriev I.V."/>
            <person name="Hibbett D.S."/>
            <person name="Martin F."/>
            <person name="Nordberg H.P."/>
            <person name="Cantor M.N."/>
            <person name="Hua S.X."/>
        </authorList>
    </citation>
    <scope>NUCLEOTIDE SEQUENCE [LARGE SCALE GENOMIC DNA]</scope>
    <source>
        <strain evidence="2 3">UH-Slu-Lm8-n1</strain>
    </source>
</reference>
<name>A0A0D0AHE7_9AGAM</name>
<proteinExistence type="predicted"/>
<feature type="region of interest" description="Disordered" evidence="1">
    <location>
        <begin position="1"/>
        <end position="48"/>
    </location>
</feature>
<evidence type="ECO:0000313" key="3">
    <source>
        <dbReference type="Proteomes" id="UP000054485"/>
    </source>
</evidence>
<organism evidence="2 3">
    <name type="scientific">Suillus luteus UH-Slu-Lm8-n1</name>
    <dbReference type="NCBI Taxonomy" id="930992"/>
    <lineage>
        <taxon>Eukaryota</taxon>
        <taxon>Fungi</taxon>
        <taxon>Dikarya</taxon>
        <taxon>Basidiomycota</taxon>
        <taxon>Agaricomycotina</taxon>
        <taxon>Agaricomycetes</taxon>
        <taxon>Agaricomycetidae</taxon>
        <taxon>Boletales</taxon>
        <taxon>Suillineae</taxon>
        <taxon>Suillaceae</taxon>
        <taxon>Suillus</taxon>
    </lineage>
</organism>
<gene>
    <name evidence="2" type="ORF">CY34DRAFT_18191</name>
</gene>
<keyword evidence="3" id="KW-1185">Reference proteome</keyword>
<dbReference type="HOGENOM" id="CLU_1220396_0_0_1"/>